<feature type="domain" description="GIR1-like zinc ribbon" evidence="2">
    <location>
        <begin position="22"/>
        <end position="58"/>
    </location>
</feature>
<proteinExistence type="predicted"/>
<reference evidence="3" key="2">
    <citation type="submission" date="2015-03" db="UniProtKB">
        <authorList>
            <consortium name="EnsemblPlants"/>
        </authorList>
    </citation>
    <scope>IDENTIFICATION</scope>
</reference>
<accession>A0A0D3GVF8</accession>
<dbReference type="PANTHER" id="PTHR33177:SF20">
    <property type="entry name" value="OS08G0102250 PROTEIN"/>
    <property type="match status" value="1"/>
</dbReference>
<sequence>MESPARSCVSSEAEDQQAAAAAMVVAGCPWCLMYVMLAVSNTKQPRCPRCNTPVLLHFHNISSTPNKS</sequence>
<dbReference type="Pfam" id="PF24747">
    <property type="entry name" value="Zn-ribbon_GIR1"/>
    <property type="match status" value="1"/>
</dbReference>
<evidence type="ECO:0000256" key="1">
    <source>
        <dbReference type="SAM" id="Phobius"/>
    </source>
</evidence>
<dbReference type="PaxDb" id="65489-OBART08G00160.1"/>
<dbReference type="InterPro" id="IPR056440">
    <property type="entry name" value="Zn-ribbon_GIR1"/>
</dbReference>
<organism evidence="3">
    <name type="scientific">Oryza barthii</name>
    <dbReference type="NCBI Taxonomy" id="65489"/>
    <lineage>
        <taxon>Eukaryota</taxon>
        <taxon>Viridiplantae</taxon>
        <taxon>Streptophyta</taxon>
        <taxon>Embryophyta</taxon>
        <taxon>Tracheophyta</taxon>
        <taxon>Spermatophyta</taxon>
        <taxon>Magnoliopsida</taxon>
        <taxon>Liliopsida</taxon>
        <taxon>Poales</taxon>
        <taxon>Poaceae</taxon>
        <taxon>BOP clade</taxon>
        <taxon>Oryzoideae</taxon>
        <taxon>Oryzeae</taxon>
        <taxon>Oryzinae</taxon>
        <taxon>Oryza</taxon>
    </lineage>
</organism>
<keyword evidence="1" id="KW-0812">Transmembrane</keyword>
<dbReference type="HOGENOM" id="CLU_109567_3_1_1"/>
<evidence type="ECO:0000313" key="3">
    <source>
        <dbReference type="EnsemblPlants" id="OBART08G00160.1"/>
    </source>
</evidence>
<evidence type="ECO:0000313" key="4">
    <source>
        <dbReference type="Proteomes" id="UP000026960"/>
    </source>
</evidence>
<dbReference type="InterPro" id="IPR055281">
    <property type="entry name" value="GIR1-2/SIED1"/>
</dbReference>
<protein>
    <recommendedName>
        <fullName evidence="2">GIR1-like zinc ribbon domain-containing protein</fullName>
    </recommendedName>
</protein>
<name>A0A0D3GVF8_9ORYZ</name>
<evidence type="ECO:0000259" key="2">
    <source>
        <dbReference type="Pfam" id="PF24747"/>
    </source>
</evidence>
<dbReference type="Gramene" id="OBART08G00160.1">
    <property type="protein sequence ID" value="OBART08G00160.1"/>
    <property type="gene ID" value="OBART08G00160"/>
</dbReference>
<keyword evidence="1" id="KW-0472">Membrane</keyword>
<dbReference type="STRING" id="65489.A0A0D3GVF8"/>
<keyword evidence="1" id="KW-1133">Transmembrane helix</keyword>
<dbReference type="Proteomes" id="UP000026960">
    <property type="component" value="Chromosome 8"/>
</dbReference>
<dbReference type="EnsemblPlants" id="OBART08G00160.1">
    <property type="protein sequence ID" value="OBART08G00160.1"/>
    <property type="gene ID" value="OBART08G00160"/>
</dbReference>
<dbReference type="PROSITE" id="PS51257">
    <property type="entry name" value="PROKAR_LIPOPROTEIN"/>
    <property type="match status" value="1"/>
</dbReference>
<feature type="transmembrane region" description="Helical" evidence="1">
    <location>
        <begin position="20"/>
        <end position="39"/>
    </location>
</feature>
<reference evidence="3" key="1">
    <citation type="journal article" date="2009" name="Rice">
        <title>De Novo Next Generation Sequencing of Plant Genomes.</title>
        <authorList>
            <person name="Rounsley S."/>
            <person name="Marri P.R."/>
            <person name="Yu Y."/>
            <person name="He R."/>
            <person name="Sisneros N."/>
            <person name="Goicoechea J.L."/>
            <person name="Lee S.J."/>
            <person name="Angelova A."/>
            <person name="Kudrna D."/>
            <person name="Luo M."/>
            <person name="Affourtit J."/>
            <person name="Desany B."/>
            <person name="Knight J."/>
            <person name="Niazi F."/>
            <person name="Egholm M."/>
            <person name="Wing R.A."/>
        </authorList>
    </citation>
    <scope>NUCLEOTIDE SEQUENCE [LARGE SCALE GENOMIC DNA]</scope>
    <source>
        <strain evidence="3">cv. IRGC 105608</strain>
    </source>
</reference>
<keyword evidence="4" id="KW-1185">Reference proteome</keyword>
<dbReference type="AlphaFoldDB" id="A0A0D3GVF8"/>
<dbReference type="PANTHER" id="PTHR33177">
    <property type="entry name" value="PUTATIVE-RELATED"/>
    <property type="match status" value="1"/>
</dbReference>